<gene>
    <name evidence="8" type="ORF">HD597_008550</name>
</gene>
<keyword evidence="3" id="KW-0731">Sigma factor</keyword>
<organism evidence="8 9">
    <name type="scientific">Nonomuraea thailandensis</name>
    <dbReference type="NCBI Taxonomy" id="1188745"/>
    <lineage>
        <taxon>Bacteria</taxon>
        <taxon>Bacillati</taxon>
        <taxon>Actinomycetota</taxon>
        <taxon>Actinomycetes</taxon>
        <taxon>Streptosporangiales</taxon>
        <taxon>Streptosporangiaceae</taxon>
        <taxon>Nonomuraea</taxon>
    </lineage>
</organism>
<reference evidence="8" key="1">
    <citation type="submission" date="2022-06" db="EMBL/GenBank/DDBJ databases">
        <title>Sequencing the genomes of 1000 actinobacteria strains.</title>
        <authorList>
            <person name="Klenk H.-P."/>
        </authorList>
    </citation>
    <scope>NUCLEOTIDE SEQUENCE</scope>
    <source>
        <strain evidence="8">DSM 46694</strain>
    </source>
</reference>
<dbReference type="SUPFAM" id="SSF88659">
    <property type="entry name" value="Sigma3 and sigma4 domains of RNA polymerase sigma factors"/>
    <property type="match status" value="1"/>
</dbReference>
<protein>
    <submittedName>
        <fullName evidence="8">RNA polymerase sigma-70 factor (Sigma-E family)</fullName>
    </submittedName>
</protein>
<dbReference type="InterPro" id="IPR036388">
    <property type="entry name" value="WH-like_DNA-bd_sf"/>
</dbReference>
<dbReference type="PANTHER" id="PTHR43133">
    <property type="entry name" value="RNA POLYMERASE ECF-TYPE SIGMA FACTO"/>
    <property type="match status" value="1"/>
</dbReference>
<keyword evidence="2" id="KW-0805">Transcription regulation</keyword>
<comment type="similarity">
    <text evidence="1">Belongs to the sigma-70 factor family. ECF subfamily.</text>
</comment>
<dbReference type="Gene3D" id="1.10.10.10">
    <property type="entry name" value="Winged helix-like DNA-binding domain superfamily/Winged helix DNA-binding domain"/>
    <property type="match status" value="1"/>
</dbReference>
<dbReference type="InterPro" id="IPR013249">
    <property type="entry name" value="RNA_pol_sigma70_r4_t2"/>
</dbReference>
<dbReference type="InterPro" id="IPR039425">
    <property type="entry name" value="RNA_pol_sigma-70-like"/>
</dbReference>
<dbReference type="PANTHER" id="PTHR43133:SF50">
    <property type="entry name" value="ECF RNA POLYMERASE SIGMA FACTOR SIGM"/>
    <property type="match status" value="1"/>
</dbReference>
<feature type="domain" description="RNA polymerase sigma factor 70 region 4 type 2" evidence="7">
    <location>
        <begin position="103"/>
        <end position="153"/>
    </location>
</feature>
<dbReference type="CDD" id="cd06171">
    <property type="entry name" value="Sigma70_r4"/>
    <property type="match status" value="1"/>
</dbReference>
<proteinExistence type="inferred from homology"/>
<dbReference type="InterPro" id="IPR014284">
    <property type="entry name" value="RNA_pol_sigma-70_dom"/>
</dbReference>
<dbReference type="GO" id="GO:0016987">
    <property type="term" value="F:sigma factor activity"/>
    <property type="evidence" value="ECO:0007669"/>
    <property type="project" value="UniProtKB-KW"/>
</dbReference>
<evidence type="ECO:0000256" key="4">
    <source>
        <dbReference type="ARBA" id="ARBA00023125"/>
    </source>
</evidence>
<accession>A0A9X2GPF4</accession>
<keyword evidence="4" id="KW-0238">DNA-binding</keyword>
<dbReference type="SUPFAM" id="SSF88946">
    <property type="entry name" value="Sigma2 domain of RNA polymerase sigma factors"/>
    <property type="match status" value="1"/>
</dbReference>
<dbReference type="InterPro" id="IPR014325">
    <property type="entry name" value="RNA_pol_sigma-E_actinobac"/>
</dbReference>
<evidence type="ECO:0000256" key="2">
    <source>
        <dbReference type="ARBA" id="ARBA00023015"/>
    </source>
</evidence>
<keyword evidence="9" id="KW-1185">Reference proteome</keyword>
<keyword evidence="5" id="KW-0804">Transcription</keyword>
<evidence type="ECO:0000259" key="7">
    <source>
        <dbReference type="Pfam" id="PF08281"/>
    </source>
</evidence>
<dbReference type="NCBIfam" id="TIGR02983">
    <property type="entry name" value="SigE-fam_strep"/>
    <property type="match status" value="1"/>
</dbReference>
<dbReference type="AlphaFoldDB" id="A0A9X2GPF4"/>
<evidence type="ECO:0000313" key="8">
    <source>
        <dbReference type="EMBL" id="MCP2361530.1"/>
    </source>
</evidence>
<dbReference type="InterPro" id="IPR013324">
    <property type="entry name" value="RNA_pol_sigma_r3/r4-like"/>
</dbReference>
<dbReference type="Pfam" id="PF04542">
    <property type="entry name" value="Sigma70_r2"/>
    <property type="match status" value="1"/>
</dbReference>
<evidence type="ECO:0000256" key="3">
    <source>
        <dbReference type="ARBA" id="ARBA00023082"/>
    </source>
</evidence>
<evidence type="ECO:0000256" key="5">
    <source>
        <dbReference type="ARBA" id="ARBA00023163"/>
    </source>
</evidence>
<name>A0A9X2GPF4_9ACTN</name>
<dbReference type="GO" id="GO:0003677">
    <property type="term" value="F:DNA binding"/>
    <property type="evidence" value="ECO:0007669"/>
    <property type="project" value="UniProtKB-KW"/>
</dbReference>
<dbReference type="Gene3D" id="1.10.1740.10">
    <property type="match status" value="1"/>
</dbReference>
<feature type="domain" description="RNA polymerase sigma-70 region 2" evidence="6">
    <location>
        <begin position="11"/>
        <end position="75"/>
    </location>
</feature>
<dbReference type="GO" id="GO:0006352">
    <property type="term" value="P:DNA-templated transcription initiation"/>
    <property type="evidence" value="ECO:0007669"/>
    <property type="project" value="InterPro"/>
</dbReference>
<dbReference type="InterPro" id="IPR007627">
    <property type="entry name" value="RNA_pol_sigma70_r2"/>
</dbReference>
<evidence type="ECO:0000256" key="1">
    <source>
        <dbReference type="ARBA" id="ARBA00010641"/>
    </source>
</evidence>
<dbReference type="EMBL" id="JAMZEB010000002">
    <property type="protein sequence ID" value="MCP2361530.1"/>
    <property type="molecule type" value="Genomic_DNA"/>
</dbReference>
<dbReference type="Pfam" id="PF08281">
    <property type="entry name" value="Sigma70_r4_2"/>
    <property type="match status" value="1"/>
</dbReference>
<sequence length="176" mass="20234">MDRNDSFREFVAGHQQALMRTAHLLTGDAHQAEDLLQSALLKVLRRWSRLSCVEHPEAYARKALVNQYISWRRLRRTGAELSSAAPPERPYSSEDATIVRVVMRQALMRLPPRQRAVIVLRYYEDRTERETAELLSCSVGTVKSQAHYALARLRELAPELAPRLAELETDVREGQR</sequence>
<dbReference type="RefSeq" id="WP_253750887.1">
    <property type="nucleotide sequence ID" value="NZ_BAABKA010000064.1"/>
</dbReference>
<dbReference type="Proteomes" id="UP001139648">
    <property type="component" value="Unassembled WGS sequence"/>
</dbReference>
<dbReference type="InterPro" id="IPR013325">
    <property type="entry name" value="RNA_pol_sigma_r2"/>
</dbReference>
<evidence type="ECO:0000313" key="9">
    <source>
        <dbReference type="Proteomes" id="UP001139648"/>
    </source>
</evidence>
<evidence type="ECO:0000259" key="6">
    <source>
        <dbReference type="Pfam" id="PF04542"/>
    </source>
</evidence>
<dbReference type="NCBIfam" id="TIGR02937">
    <property type="entry name" value="sigma70-ECF"/>
    <property type="match status" value="1"/>
</dbReference>
<comment type="caution">
    <text evidence="8">The sequence shown here is derived from an EMBL/GenBank/DDBJ whole genome shotgun (WGS) entry which is preliminary data.</text>
</comment>